<feature type="compositionally biased region" description="Low complexity" evidence="7">
    <location>
        <begin position="134"/>
        <end position="145"/>
    </location>
</feature>
<name>A0A9P7QJC2_9HYPO</name>
<feature type="compositionally biased region" description="Basic and acidic residues" evidence="7">
    <location>
        <begin position="256"/>
        <end position="270"/>
    </location>
</feature>
<dbReference type="PANTHER" id="PTHR10252">
    <property type="entry name" value="HISTONE-LIKE TRANSCRIPTION FACTOR CCAAT-RELATED"/>
    <property type="match status" value="1"/>
</dbReference>
<evidence type="ECO:0000256" key="4">
    <source>
        <dbReference type="ARBA" id="ARBA00065307"/>
    </source>
</evidence>
<dbReference type="SUPFAM" id="SSF47113">
    <property type="entry name" value="Histone-fold"/>
    <property type="match status" value="1"/>
</dbReference>
<evidence type="ECO:0000256" key="3">
    <source>
        <dbReference type="ARBA" id="ARBA00061393"/>
    </source>
</evidence>
<evidence type="ECO:0000256" key="5">
    <source>
        <dbReference type="ARBA" id="ARBA00072430"/>
    </source>
</evidence>
<keyword evidence="10" id="KW-1185">Reference proteome</keyword>
<evidence type="ECO:0000256" key="7">
    <source>
        <dbReference type="SAM" id="MobiDB-lite"/>
    </source>
</evidence>
<dbReference type="InterPro" id="IPR050568">
    <property type="entry name" value="Transcr_DNA_Rep_Reg"/>
</dbReference>
<evidence type="ECO:0000313" key="10">
    <source>
        <dbReference type="Proteomes" id="UP000707071"/>
    </source>
</evidence>
<proteinExistence type="inferred from homology"/>
<sequence length="292" mass="31851">MTSDDGASPYAPRSPDLSSFYSSGPTQAASQLHSASPGSGQYKLHPPPYAHGSSYAPPVQFPVPQQHKTSQSLAYSPPLQSWQACAAPPDKAPYQLTARNLHGWQPPHMPHMPPKRSHPEPPSPITERPRRSQSRSAAAASSASAPHDLDMPPRKAAPPEEPLAPVIEPSPVKTKFPVARIKRIMQADEEVGKVAQQTPIAVGKALELFMIQMVSSSAEIAREKGSKRVTASMLKQVVETDDQWDFLREIVSRVVETEKEGCKSKAKAESDSDDDSEPKKRSKSISSRRKKT</sequence>
<accession>A0A9P7QJC2</accession>
<comment type="subcellular location">
    <subcellularLocation>
        <location evidence="1">Nucleus</location>
    </subcellularLocation>
</comment>
<dbReference type="GO" id="GO:0046982">
    <property type="term" value="F:protein heterodimerization activity"/>
    <property type="evidence" value="ECO:0007669"/>
    <property type="project" value="InterPro"/>
</dbReference>
<dbReference type="CDD" id="cd22906">
    <property type="entry name" value="HFD_DRAP1"/>
    <property type="match status" value="1"/>
</dbReference>
<keyword evidence="2" id="KW-0539">Nucleus</keyword>
<gene>
    <name evidence="9" type="ORF">E4U09_001536</name>
</gene>
<reference evidence="9 10" key="1">
    <citation type="journal article" date="2020" name="bioRxiv">
        <title>Whole genome comparisons of ergot fungi reveals the divergence and evolution of species within the genus Claviceps are the result of varying mechanisms driving genome evolution and host range expansion.</title>
        <authorList>
            <person name="Wyka S.A."/>
            <person name="Mondo S.J."/>
            <person name="Liu M."/>
            <person name="Dettman J."/>
            <person name="Nalam V."/>
            <person name="Broders K.D."/>
        </authorList>
    </citation>
    <scope>NUCLEOTIDE SEQUENCE [LARGE SCALE GENOMIC DNA]</scope>
    <source>
        <strain evidence="9 10">Clav52</strain>
    </source>
</reference>
<dbReference type="GO" id="GO:0016251">
    <property type="term" value="F:RNA polymerase II general transcription initiation factor activity"/>
    <property type="evidence" value="ECO:0007669"/>
    <property type="project" value="TreeGrafter"/>
</dbReference>
<feature type="compositionally biased region" description="Polar residues" evidence="7">
    <location>
        <begin position="16"/>
        <end position="39"/>
    </location>
</feature>
<comment type="caution">
    <text evidence="9">The sequence shown here is derived from an EMBL/GenBank/DDBJ whole genome shotgun (WGS) entry which is preliminary data.</text>
</comment>
<dbReference type="InterPro" id="IPR003958">
    <property type="entry name" value="CBFA_NFYB_domain"/>
</dbReference>
<comment type="subunit">
    <text evidence="4">Forms the NCT transcriptional regulatory complex with nctB and mot1.</text>
</comment>
<organism evidence="9 10">
    <name type="scientific">Claviceps aff. purpurea</name>
    <dbReference type="NCBI Taxonomy" id="1967640"/>
    <lineage>
        <taxon>Eukaryota</taxon>
        <taxon>Fungi</taxon>
        <taxon>Dikarya</taxon>
        <taxon>Ascomycota</taxon>
        <taxon>Pezizomycotina</taxon>
        <taxon>Sordariomycetes</taxon>
        <taxon>Hypocreomycetidae</taxon>
        <taxon>Hypocreales</taxon>
        <taxon>Clavicipitaceae</taxon>
        <taxon>Claviceps</taxon>
    </lineage>
</organism>
<dbReference type="GO" id="GO:0017054">
    <property type="term" value="C:negative cofactor 2 complex"/>
    <property type="evidence" value="ECO:0007669"/>
    <property type="project" value="TreeGrafter"/>
</dbReference>
<dbReference type="Proteomes" id="UP000707071">
    <property type="component" value="Unassembled WGS sequence"/>
</dbReference>
<evidence type="ECO:0000259" key="8">
    <source>
        <dbReference type="Pfam" id="PF00808"/>
    </source>
</evidence>
<dbReference type="Pfam" id="PF00808">
    <property type="entry name" value="CBFD_NFYB_HMF"/>
    <property type="match status" value="1"/>
</dbReference>
<dbReference type="GO" id="GO:0001046">
    <property type="term" value="F:core promoter sequence-specific DNA binding"/>
    <property type="evidence" value="ECO:0007669"/>
    <property type="project" value="TreeGrafter"/>
</dbReference>
<evidence type="ECO:0000313" key="9">
    <source>
        <dbReference type="EMBL" id="KAG6296951.1"/>
    </source>
</evidence>
<dbReference type="EMBL" id="SRRH01000159">
    <property type="protein sequence ID" value="KAG6296951.1"/>
    <property type="molecule type" value="Genomic_DNA"/>
</dbReference>
<dbReference type="Gene3D" id="1.10.20.10">
    <property type="entry name" value="Histone, subunit A"/>
    <property type="match status" value="1"/>
</dbReference>
<feature type="compositionally biased region" description="Polar residues" evidence="7">
    <location>
        <begin position="66"/>
        <end position="83"/>
    </location>
</feature>
<feature type="region of interest" description="Disordered" evidence="7">
    <location>
        <begin position="256"/>
        <end position="292"/>
    </location>
</feature>
<feature type="region of interest" description="Disordered" evidence="7">
    <location>
        <begin position="1"/>
        <end position="169"/>
    </location>
</feature>
<dbReference type="PANTHER" id="PTHR10252:SF5">
    <property type="entry name" value="DR1-ASSOCIATED COREPRESSOR"/>
    <property type="match status" value="1"/>
</dbReference>
<feature type="domain" description="Transcription factor CBF/NF-Y/archaeal histone" evidence="8">
    <location>
        <begin position="175"/>
        <end position="238"/>
    </location>
</feature>
<dbReference type="InterPro" id="IPR009072">
    <property type="entry name" value="Histone-fold"/>
</dbReference>
<comment type="similarity">
    <text evidence="3">Belongs to the NC2 alpha/DRAP1 family.</text>
</comment>
<protein>
    <recommendedName>
        <fullName evidence="5">NCT transcriptional regulatory complex subunit A</fullName>
    </recommendedName>
    <alternativeName>
        <fullName evidence="6">Negative cofactor 2 AB</fullName>
    </alternativeName>
</protein>
<feature type="compositionally biased region" description="Basic residues" evidence="7">
    <location>
        <begin position="280"/>
        <end position="292"/>
    </location>
</feature>
<evidence type="ECO:0000256" key="6">
    <source>
        <dbReference type="ARBA" id="ARBA00075891"/>
    </source>
</evidence>
<evidence type="ECO:0000256" key="1">
    <source>
        <dbReference type="ARBA" id="ARBA00004123"/>
    </source>
</evidence>
<evidence type="ECO:0000256" key="2">
    <source>
        <dbReference type="ARBA" id="ARBA00023242"/>
    </source>
</evidence>
<dbReference type="FunFam" id="1.10.20.10:FF:000036">
    <property type="entry name" value="CBF/NF-Y family transcription factor"/>
    <property type="match status" value="1"/>
</dbReference>
<dbReference type="AlphaFoldDB" id="A0A9P7QJC2"/>